<dbReference type="EMBL" id="KI517384">
    <property type="protein sequence ID" value="ESQ56056.1"/>
    <property type="molecule type" value="Genomic_DNA"/>
</dbReference>
<organism evidence="2 3">
    <name type="scientific">Eutrema salsugineum</name>
    <name type="common">Saltwater cress</name>
    <name type="synonym">Sisymbrium salsugineum</name>
    <dbReference type="NCBI Taxonomy" id="72664"/>
    <lineage>
        <taxon>Eukaryota</taxon>
        <taxon>Viridiplantae</taxon>
        <taxon>Streptophyta</taxon>
        <taxon>Embryophyta</taxon>
        <taxon>Tracheophyta</taxon>
        <taxon>Spermatophyta</taxon>
        <taxon>Magnoliopsida</taxon>
        <taxon>eudicotyledons</taxon>
        <taxon>Gunneridae</taxon>
        <taxon>Pentapetalae</taxon>
        <taxon>rosids</taxon>
        <taxon>malvids</taxon>
        <taxon>Brassicales</taxon>
        <taxon>Brassicaceae</taxon>
        <taxon>Eutremeae</taxon>
        <taxon>Eutrema</taxon>
    </lineage>
</organism>
<proteinExistence type="predicted"/>
<evidence type="ECO:0000313" key="3">
    <source>
        <dbReference type="Proteomes" id="UP000030689"/>
    </source>
</evidence>
<keyword evidence="3" id="KW-1185">Reference proteome</keyword>
<protein>
    <recommendedName>
        <fullName evidence="1">Neprosin PEP catalytic domain-containing protein</fullName>
    </recommendedName>
</protein>
<dbReference type="KEGG" id="eus:EUTSA_v10027482mg"/>
<dbReference type="Gramene" id="ESQ56056">
    <property type="protein sequence ID" value="ESQ56056"/>
    <property type="gene ID" value="EUTSA_v10027482mg"/>
</dbReference>
<feature type="domain" description="Neprosin PEP catalytic" evidence="1">
    <location>
        <begin position="1"/>
        <end position="105"/>
    </location>
</feature>
<reference evidence="2 3" key="1">
    <citation type="journal article" date="2013" name="Front. Plant Sci.">
        <title>The Reference Genome of the Halophytic Plant Eutrema salsugineum.</title>
        <authorList>
            <person name="Yang R."/>
            <person name="Jarvis D.E."/>
            <person name="Chen H."/>
            <person name="Beilstein M.A."/>
            <person name="Grimwood J."/>
            <person name="Jenkins J."/>
            <person name="Shu S."/>
            <person name="Prochnik S."/>
            <person name="Xin M."/>
            <person name="Ma C."/>
            <person name="Schmutz J."/>
            <person name="Wing R.A."/>
            <person name="Mitchell-Olds T."/>
            <person name="Schumaker K.S."/>
            <person name="Wang X."/>
        </authorList>
    </citation>
    <scope>NUCLEOTIDE SEQUENCE [LARGE SCALE GENOMIC DNA]</scope>
</reference>
<evidence type="ECO:0000313" key="2">
    <source>
        <dbReference type="EMBL" id="ESQ56056.1"/>
    </source>
</evidence>
<dbReference type="PROSITE" id="PS52045">
    <property type="entry name" value="NEPROSIN_PEP_CD"/>
    <property type="match status" value="1"/>
</dbReference>
<evidence type="ECO:0000259" key="1">
    <source>
        <dbReference type="PROSITE" id="PS52045"/>
    </source>
</evidence>
<dbReference type="Proteomes" id="UP000030689">
    <property type="component" value="Unassembled WGS sequence"/>
</dbReference>
<dbReference type="InterPro" id="IPR004314">
    <property type="entry name" value="Neprosin"/>
</dbReference>
<accession>V4P8W3</accession>
<dbReference type="AlphaFoldDB" id="V4P8W3"/>
<sequence>MLTFTYYFIITGHSKWHYNAAEIGFWPWHKFRESFGNYVEWGGEVKFDAYIKRISILDGNFQFDRQVKHLEEFSDHTRGYDVRGLLQSGIDDAGHVIYYGGPGKI</sequence>
<gene>
    <name evidence="2" type="ORF">EUTSA_v10027482mg</name>
</gene>
<dbReference type="STRING" id="72664.V4P8W3"/>
<name>V4P8W3_EUTSA</name>